<sequence length="62" mass="7385">MEVIQISKDELEEIIERKFKEVLIKALMEITPYVSDEEQEEIDKIAGKPDEYEGEFEEWHGK</sequence>
<dbReference type="EMBL" id="CP006577">
    <property type="protein sequence ID" value="AIG97956.1"/>
    <property type="molecule type" value="Genomic_DNA"/>
</dbReference>
<dbReference type="HOGENOM" id="CLU_2893013_0_0_2"/>
<protein>
    <submittedName>
        <fullName evidence="1">Uncharacterized protein</fullName>
    </submittedName>
</protein>
<dbReference type="Proteomes" id="UP000028501">
    <property type="component" value="Chromosome"/>
</dbReference>
<organism evidence="1 2">
    <name type="scientific">Archaeoglobus fulgidus DSM 8774</name>
    <dbReference type="NCBI Taxonomy" id="1344584"/>
    <lineage>
        <taxon>Archaea</taxon>
        <taxon>Methanobacteriati</taxon>
        <taxon>Methanobacteriota</taxon>
        <taxon>Archaeoglobi</taxon>
        <taxon>Archaeoglobales</taxon>
        <taxon>Archaeoglobaceae</taxon>
        <taxon>Archaeoglobus</taxon>
    </lineage>
</organism>
<gene>
    <name evidence="1" type="ORF">AFULGI_00011760</name>
</gene>
<name>A0A075WD64_ARCFL</name>
<dbReference type="RefSeq" id="WP_010878575.1">
    <property type="nucleotide sequence ID" value="NZ_CP006577.1"/>
</dbReference>
<dbReference type="GeneID" id="24794685"/>
<dbReference type="AlphaFoldDB" id="A0A075WD64"/>
<dbReference type="SMR" id="A0A075WD64"/>
<accession>A0A075WD64</accession>
<proteinExistence type="predicted"/>
<reference evidence="1 2" key="1">
    <citation type="submission" date="2013-07" db="EMBL/GenBank/DDBJ databases">
        <title>Genome of Archaeoglobus fulgidus.</title>
        <authorList>
            <person name="Fiebig A."/>
            <person name="Birkeland N.-K."/>
        </authorList>
    </citation>
    <scope>NUCLEOTIDE SEQUENCE [LARGE SCALE GENOMIC DNA]</scope>
    <source>
        <strain evidence="1 2">DSM 8774</strain>
    </source>
</reference>
<dbReference type="KEGG" id="afg:AFULGI_00011760"/>
<evidence type="ECO:0000313" key="2">
    <source>
        <dbReference type="Proteomes" id="UP000028501"/>
    </source>
</evidence>
<evidence type="ECO:0000313" key="1">
    <source>
        <dbReference type="EMBL" id="AIG97956.1"/>
    </source>
</evidence>